<dbReference type="PRINTS" id="PR01021">
    <property type="entry name" value="OMPADOMAIN"/>
</dbReference>
<evidence type="ECO:0000256" key="6">
    <source>
        <dbReference type="SAM" id="Phobius"/>
    </source>
</evidence>
<dbReference type="KEGG" id="nti:DNFV4_02330"/>
<feature type="domain" description="OmpA-like" evidence="7">
    <location>
        <begin position="104"/>
        <end position="221"/>
    </location>
</feature>
<dbReference type="RefSeq" id="WP_289268659.1">
    <property type="nucleotide sequence ID" value="NZ_OX365700.1"/>
</dbReference>
<sequence>MSKGAQQAVYAADTTPDSVAPGSQTSDRGMKEVMIVSGTVLVLAIGIGIAWMVASQPEQMTPASSVSFPSSPVAILDNSTTATRTAETAVQPTHLTSVSTQALPTQLTESLHADISFDFGKNRLTDEAKVYLNEHAAFMTRNPDYGLVIQGYTDARGSSLYNRALGLKRAEAVKAHLIALGVPEHRIKTASLGEEGVLCLDDSPDCLTLNRRAHLEFIKVGASHLVPPVEPATAESMTAPAETATVEQATEPAMDSAETSLPTQPLESREGESPITSDEQGVTP</sequence>
<dbReference type="InterPro" id="IPR050330">
    <property type="entry name" value="Bact_OuterMem_StrucFunc"/>
</dbReference>
<feature type="region of interest" description="Disordered" evidence="5">
    <location>
        <begin position="231"/>
        <end position="284"/>
    </location>
</feature>
<keyword evidence="6" id="KW-1133">Transmembrane helix</keyword>
<dbReference type="AlphaFoldDB" id="A0AA86T5B5"/>
<evidence type="ECO:0000313" key="9">
    <source>
        <dbReference type="Proteomes" id="UP001179121"/>
    </source>
</evidence>
<feature type="transmembrane region" description="Helical" evidence="6">
    <location>
        <begin position="33"/>
        <end position="54"/>
    </location>
</feature>
<keyword evidence="3" id="KW-0998">Cell outer membrane</keyword>
<dbReference type="InterPro" id="IPR036737">
    <property type="entry name" value="OmpA-like_sf"/>
</dbReference>
<evidence type="ECO:0000256" key="4">
    <source>
        <dbReference type="PROSITE-ProRule" id="PRU00473"/>
    </source>
</evidence>
<evidence type="ECO:0000256" key="5">
    <source>
        <dbReference type="SAM" id="MobiDB-lite"/>
    </source>
</evidence>
<accession>A0AA86T5B5</accession>
<comment type="subcellular location">
    <subcellularLocation>
        <location evidence="1">Cell outer membrane</location>
    </subcellularLocation>
</comment>
<name>A0AA86T5B5_9BACT</name>
<evidence type="ECO:0000259" key="7">
    <source>
        <dbReference type="PROSITE" id="PS51123"/>
    </source>
</evidence>
<dbReference type="Proteomes" id="UP001179121">
    <property type="component" value="Chromosome"/>
</dbReference>
<dbReference type="PANTHER" id="PTHR30329:SF21">
    <property type="entry name" value="LIPOPROTEIN YIAD-RELATED"/>
    <property type="match status" value="1"/>
</dbReference>
<dbReference type="InterPro" id="IPR006665">
    <property type="entry name" value="OmpA-like"/>
</dbReference>
<feature type="compositionally biased region" description="Polar residues" evidence="5">
    <location>
        <begin position="257"/>
        <end position="266"/>
    </location>
</feature>
<dbReference type="PROSITE" id="PS51123">
    <property type="entry name" value="OMPA_2"/>
    <property type="match status" value="1"/>
</dbReference>
<dbReference type="Pfam" id="PF00691">
    <property type="entry name" value="OmpA"/>
    <property type="match status" value="1"/>
</dbReference>
<gene>
    <name evidence="8" type="ORF">DNFV4_02330</name>
</gene>
<dbReference type="Gene3D" id="3.30.1330.60">
    <property type="entry name" value="OmpA-like domain"/>
    <property type="match status" value="1"/>
</dbReference>
<feature type="compositionally biased region" description="Polar residues" evidence="5">
    <location>
        <begin position="15"/>
        <end position="26"/>
    </location>
</feature>
<dbReference type="SUPFAM" id="SSF103088">
    <property type="entry name" value="OmpA-like"/>
    <property type="match status" value="1"/>
</dbReference>
<reference evidence="8" key="1">
    <citation type="submission" date="2022-10" db="EMBL/GenBank/DDBJ databases">
        <authorList>
            <person name="Koch H."/>
        </authorList>
    </citation>
    <scope>NUCLEOTIDE SEQUENCE</scope>
    <source>
        <strain evidence="8">DNF</strain>
    </source>
</reference>
<proteinExistence type="predicted"/>
<organism evidence="8 9">
    <name type="scientific">Nitrospira tepida</name>
    <dbReference type="NCBI Taxonomy" id="2973512"/>
    <lineage>
        <taxon>Bacteria</taxon>
        <taxon>Pseudomonadati</taxon>
        <taxon>Nitrospirota</taxon>
        <taxon>Nitrospiria</taxon>
        <taxon>Nitrospirales</taxon>
        <taxon>Nitrospiraceae</taxon>
        <taxon>Nitrospira</taxon>
    </lineage>
</organism>
<dbReference type="EMBL" id="OX365700">
    <property type="protein sequence ID" value="CAI4031907.1"/>
    <property type="molecule type" value="Genomic_DNA"/>
</dbReference>
<dbReference type="PANTHER" id="PTHR30329">
    <property type="entry name" value="STATOR ELEMENT OF FLAGELLAR MOTOR COMPLEX"/>
    <property type="match status" value="1"/>
</dbReference>
<keyword evidence="9" id="KW-1185">Reference proteome</keyword>
<dbReference type="InterPro" id="IPR006664">
    <property type="entry name" value="OMP_bac"/>
</dbReference>
<dbReference type="GO" id="GO:0009279">
    <property type="term" value="C:cell outer membrane"/>
    <property type="evidence" value="ECO:0007669"/>
    <property type="project" value="UniProtKB-SubCell"/>
</dbReference>
<protein>
    <submittedName>
        <fullName evidence="8">OmpA-like domain-containing protein</fullName>
    </submittedName>
</protein>
<keyword evidence="2 4" id="KW-0472">Membrane</keyword>
<evidence type="ECO:0000256" key="1">
    <source>
        <dbReference type="ARBA" id="ARBA00004442"/>
    </source>
</evidence>
<evidence type="ECO:0000256" key="3">
    <source>
        <dbReference type="ARBA" id="ARBA00023237"/>
    </source>
</evidence>
<feature type="compositionally biased region" description="Polar residues" evidence="5">
    <location>
        <begin position="274"/>
        <end position="284"/>
    </location>
</feature>
<feature type="region of interest" description="Disordered" evidence="5">
    <location>
        <begin position="1"/>
        <end position="26"/>
    </location>
</feature>
<evidence type="ECO:0000256" key="2">
    <source>
        <dbReference type="ARBA" id="ARBA00023136"/>
    </source>
</evidence>
<dbReference type="CDD" id="cd07185">
    <property type="entry name" value="OmpA_C-like"/>
    <property type="match status" value="1"/>
</dbReference>
<keyword evidence="6" id="KW-0812">Transmembrane</keyword>
<evidence type="ECO:0000313" key="8">
    <source>
        <dbReference type="EMBL" id="CAI4031907.1"/>
    </source>
</evidence>